<keyword evidence="3" id="KW-1185">Reference proteome</keyword>
<feature type="repeat" description="TPR" evidence="1">
    <location>
        <begin position="131"/>
        <end position="164"/>
    </location>
</feature>
<keyword evidence="1" id="KW-0802">TPR repeat</keyword>
<evidence type="ECO:0000313" key="2">
    <source>
        <dbReference type="EMBL" id="PSF39488.1"/>
    </source>
</evidence>
<dbReference type="Pfam" id="PF13181">
    <property type="entry name" value="TPR_8"/>
    <property type="match status" value="2"/>
</dbReference>
<dbReference type="SMART" id="SM00028">
    <property type="entry name" value="TPR"/>
    <property type="match status" value="7"/>
</dbReference>
<dbReference type="RefSeq" id="WP_106455108.1">
    <property type="nucleotide sequence ID" value="NZ_PXOH01000001.1"/>
</dbReference>
<dbReference type="OrthoDB" id="292252at2"/>
<protein>
    <submittedName>
        <fullName evidence="2">Uncharacterized protein</fullName>
    </submittedName>
</protein>
<dbReference type="InterPro" id="IPR029063">
    <property type="entry name" value="SAM-dependent_MTases_sf"/>
</dbReference>
<dbReference type="PANTHER" id="PTHR12558:SF13">
    <property type="entry name" value="CELL DIVISION CYCLE PROTEIN 27 HOMOLOG"/>
    <property type="match status" value="1"/>
</dbReference>
<proteinExistence type="predicted"/>
<dbReference type="Pfam" id="PF14559">
    <property type="entry name" value="TPR_19"/>
    <property type="match status" value="1"/>
</dbReference>
<dbReference type="Proteomes" id="UP000239001">
    <property type="component" value="Unassembled WGS sequence"/>
</dbReference>
<feature type="repeat" description="TPR" evidence="1">
    <location>
        <begin position="199"/>
        <end position="232"/>
    </location>
</feature>
<sequence length="486" mass="56283">MIASYLSEAIITVEKLLGDSIEYSENWQLACLKLSEILQSMGLFDSSRWWCSSALPELPSLSEIYFSIGELYDFLSESEKAIAAYEKSLSYNDSALIYDNLAAVYNKSGQTDKAMTYWYQAFLLNSEQIAPRNCYKLAKALYKQGQIEQAINCHQQAIQTNPQFWASYYDLADIFTAQKDLGKAQKCLLQLLDQDANQIKAYYKLGMLYLKQNQPEQALVQFDKSIKIKPNFALAYREVIKIQMRTQQWEAAKISCEQFLKEIKNNPSWLYAYLANCYSKLGQTDQAKTYYQKVCELRGWLDCSLKDYYFTQDNFTFKIPIWTQYLNHLIAHRESQVLEIGSSQGMSICWLLNNILTDSSAQITCIDKAFSEIFLDNIAKTSAKERVKLLKGKASKLLANHQTNFFDLINVNDRSRNTGITEEDAMLYWQVLKEKGLIFFSKSPNREMTNNWQELAIQLSSFLKNIERHAKIFHYSHQIIIQKIKS</sequence>
<dbReference type="PROSITE" id="PS50293">
    <property type="entry name" value="TPR_REGION"/>
    <property type="match status" value="1"/>
</dbReference>
<gene>
    <name evidence="2" type="ORF">C7H19_01490</name>
</gene>
<dbReference type="Gene3D" id="3.40.50.150">
    <property type="entry name" value="Vaccinia Virus protein VP39"/>
    <property type="match status" value="1"/>
</dbReference>
<feature type="repeat" description="TPR" evidence="1">
    <location>
        <begin position="62"/>
        <end position="95"/>
    </location>
</feature>
<dbReference type="Gene3D" id="1.25.40.10">
    <property type="entry name" value="Tetratricopeptide repeat domain"/>
    <property type="match status" value="2"/>
</dbReference>
<name>A0A2T1M3U1_9CHRO</name>
<evidence type="ECO:0000256" key="1">
    <source>
        <dbReference type="PROSITE-ProRule" id="PRU00339"/>
    </source>
</evidence>
<dbReference type="PROSITE" id="PS50005">
    <property type="entry name" value="TPR"/>
    <property type="match status" value="3"/>
</dbReference>
<dbReference type="SUPFAM" id="SSF48452">
    <property type="entry name" value="TPR-like"/>
    <property type="match status" value="1"/>
</dbReference>
<dbReference type="EMBL" id="PXOH01000001">
    <property type="protein sequence ID" value="PSF39488.1"/>
    <property type="molecule type" value="Genomic_DNA"/>
</dbReference>
<accession>A0A2T1M3U1</accession>
<dbReference type="PANTHER" id="PTHR12558">
    <property type="entry name" value="CELL DIVISION CYCLE 16,23,27"/>
    <property type="match status" value="1"/>
</dbReference>
<organism evidence="2 3">
    <name type="scientific">Aphanothece hegewaldii CCALA 016</name>
    <dbReference type="NCBI Taxonomy" id="2107694"/>
    <lineage>
        <taxon>Bacteria</taxon>
        <taxon>Bacillati</taxon>
        <taxon>Cyanobacteriota</taxon>
        <taxon>Cyanophyceae</taxon>
        <taxon>Oscillatoriophycideae</taxon>
        <taxon>Chroococcales</taxon>
        <taxon>Aphanothecaceae</taxon>
        <taxon>Aphanothece</taxon>
    </lineage>
</organism>
<dbReference type="InterPro" id="IPR019734">
    <property type="entry name" value="TPR_rpt"/>
</dbReference>
<dbReference type="AlphaFoldDB" id="A0A2T1M3U1"/>
<comment type="caution">
    <text evidence="2">The sequence shown here is derived from an EMBL/GenBank/DDBJ whole genome shotgun (WGS) entry which is preliminary data.</text>
</comment>
<reference evidence="2 3" key="2">
    <citation type="submission" date="2018-03" db="EMBL/GenBank/DDBJ databases">
        <authorList>
            <person name="Keele B.F."/>
        </authorList>
    </citation>
    <scope>NUCLEOTIDE SEQUENCE [LARGE SCALE GENOMIC DNA]</scope>
    <source>
        <strain evidence="2 3">CCALA 016</strain>
    </source>
</reference>
<evidence type="ECO:0000313" key="3">
    <source>
        <dbReference type="Proteomes" id="UP000239001"/>
    </source>
</evidence>
<reference evidence="2 3" key="1">
    <citation type="submission" date="2018-03" db="EMBL/GenBank/DDBJ databases">
        <title>The ancient ancestry and fast evolution of plastids.</title>
        <authorList>
            <person name="Moore K.R."/>
            <person name="Magnabosco C."/>
            <person name="Momper L."/>
            <person name="Gold D.A."/>
            <person name="Bosak T."/>
            <person name="Fournier G.P."/>
        </authorList>
    </citation>
    <scope>NUCLEOTIDE SEQUENCE [LARGE SCALE GENOMIC DNA]</scope>
    <source>
        <strain evidence="2 3">CCALA 016</strain>
    </source>
</reference>
<dbReference type="Pfam" id="PF13578">
    <property type="entry name" value="Methyltransf_24"/>
    <property type="match status" value="1"/>
</dbReference>
<dbReference type="InterPro" id="IPR011990">
    <property type="entry name" value="TPR-like_helical_dom_sf"/>
</dbReference>
<dbReference type="SUPFAM" id="SSF53335">
    <property type="entry name" value="S-adenosyl-L-methionine-dependent methyltransferases"/>
    <property type="match status" value="1"/>
</dbReference>